<evidence type="ECO:0000256" key="2">
    <source>
        <dbReference type="SAM" id="Phobius"/>
    </source>
</evidence>
<evidence type="ECO:0000256" key="1">
    <source>
        <dbReference type="ARBA" id="ARBA00023186"/>
    </source>
</evidence>
<feature type="domain" description="J" evidence="3">
    <location>
        <begin position="199"/>
        <end position="263"/>
    </location>
</feature>
<dbReference type="InterPro" id="IPR029024">
    <property type="entry name" value="TerB-like"/>
</dbReference>
<dbReference type="Gene3D" id="1.10.3680.10">
    <property type="entry name" value="TerB-like"/>
    <property type="match status" value="1"/>
</dbReference>
<dbReference type="InterPro" id="IPR007791">
    <property type="entry name" value="DjlA_N"/>
</dbReference>
<dbReference type="SUPFAM" id="SSF158682">
    <property type="entry name" value="TerB-like"/>
    <property type="match status" value="1"/>
</dbReference>
<dbReference type="Gene3D" id="1.10.287.110">
    <property type="entry name" value="DnaJ domain"/>
    <property type="match status" value="1"/>
</dbReference>
<dbReference type="InterPro" id="IPR001623">
    <property type="entry name" value="DnaJ_domain"/>
</dbReference>
<dbReference type="Pfam" id="PF00226">
    <property type="entry name" value="DnaJ"/>
    <property type="match status" value="1"/>
</dbReference>
<organism evidence="4 5">
    <name type="scientific">Oceanobacter antarcticus</name>
    <dbReference type="NCBI Taxonomy" id="3133425"/>
    <lineage>
        <taxon>Bacteria</taxon>
        <taxon>Pseudomonadati</taxon>
        <taxon>Pseudomonadota</taxon>
        <taxon>Gammaproteobacteria</taxon>
        <taxon>Oceanospirillales</taxon>
        <taxon>Oceanospirillaceae</taxon>
        <taxon>Oceanobacter</taxon>
    </lineage>
</organism>
<dbReference type="EMBL" id="JBBKTX010000027">
    <property type="protein sequence ID" value="MFK4754271.1"/>
    <property type="molecule type" value="Genomic_DNA"/>
</dbReference>
<evidence type="ECO:0000259" key="3">
    <source>
        <dbReference type="PROSITE" id="PS50076"/>
    </source>
</evidence>
<feature type="transmembrane region" description="Helical" evidence="2">
    <location>
        <begin position="12"/>
        <end position="32"/>
    </location>
</feature>
<comment type="caution">
    <text evidence="4">The sequence shown here is derived from an EMBL/GenBank/DDBJ whole genome shotgun (WGS) entry which is preliminary data.</text>
</comment>
<dbReference type="Pfam" id="PF05099">
    <property type="entry name" value="TerB"/>
    <property type="match status" value="1"/>
</dbReference>
<dbReference type="SMART" id="SM00271">
    <property type="entry name" value="DnaJ"/>
    <property type="match status" value="1"/>
</dbReference>
<keyword evidence="1" id="KW-0143">Chaperone</keyword>
<evidence type="ECO:0000313" key="5">
    <source>
        <dbReference type="Proteomes" id="UP001620597"/>
    </source>
</evidence>
<reference evidence="4 5" key="1">
    <citation type="submission" date="2024-03" db="EMBL/GenBank/DDBJ databases">
        <title>High-quality draft genome sequence of Oceanobacter sp. wDCs-4.</title>
        <authorList>
            <person name="Dong C."/>
        </authorList>
    </citation>
    <scope>NUCLEOTIDE SEQUENCE [LARGE SCALE GENOMIC DNA]</scope>
    <source>
        <strain evidence="5">wDCs-4</strain>
    </source>
</reference>
<protein>
    <submittedName>
        <fullName evidence="4">Co-chaperone DjlA</fullName>
    </submittedName>
</protein>
<dbReference type="InterPro" id="IPR036869">
    <property type="entry name" value="J_dom_sf"/>
</dbReference>
<dbReference type="CDD" id="cd06257">
    <property type="entry name" value="DnaJ"/>
    <property type="match status" value="1"/>
</dbReference>
<evidence type="ECO:0000313" key="4">
    <source>
        <dbReference type="EMBL" id="MFK4754271.1"/>
    </source>
</evidence>
<dbReference type="PROSITE" id="PS50076">
    <property type="entry name" value="DNAJ_2"/>
    <property type="match status" value="1"/>
</dbReference>
<keyword evidence="5" id="KW-1185">Reference proteome</keyword>
<dbReference type="RefSeq" id="WP_416207180.1">
    <property type="nucleotide sequence ID" value="NZ_JBBKTX010000027.1"/>
</dbReference>
<name>A0ABW8NMQ4_9GAMM</name>
<keyword evidence="2" id="KW-0812">Transmembrane</keyword>
<dbReference type="NCBIfam" id="NF006948">
    <property type="entry name" value="PRK09430.1"/>
    <property type="match status" value="1"/>
</dbReference>
<dbReference type="PRINTS" id="PR00625">
    <property type="entry name" value="JDOMAIN"/>
</dbReference>
<dbReference type="PANTHER" id="PTHR24074">
    <property type="entry name" value="CO-CHAPERONE PROTEIN DJLA"/>
    <property type="match status" value="1"/>
</dbReference>
<dbReference type="CDD" id="cd07316">
    <property type="entry name" value="terB_like_DjlA"/>
    <property type="match status" value="1"/>
</dbReference>
<proteinExistence type="predicted"/>
<dbReference type="InterPro" id="IPR050817">
    <property type="entry name" value="DjlA_DnaK_co-chaperone"/>
</dbReference>
<dbReference type="Proteomes" id="UP001620597">
    <property type="component" value="Unassembled WGS sequence"/>
</dbReference>
<accession>A0ABW8NMQ4</accession>
<gene>
    <name evidence="4" type="primary">djlA</name>
    <name evidence="4" type="ORF">WG929_17810</name>
</gene>
<dbReference type="SUPFAM" id="SSF46565">
    <property type="entry name" value="Chaperone J-domain"/>
    <property type="match status" value="1"/>
</dbReference>
<keyword evidence="2" id="KW-1133">Transmembrane helix</keyword>
<sequence>MLWMGKAMGSMLGFMTGGPFGMMIGAFVGHMFDQNLENAWGGQLMTLARPGGAGDVRQLYVSSLCRCMGRIAKADGRVSEEEIAAANFIMDRMQLKDAARQQAIAWFQEGKDTGFAFDSELEQLRPRLSLPMAQMFLEVVMTIGYADGELSPAEWAMIEHLSNVLGISQTQIDRVKERIEAAMFQARNGGVSQSQQLEQAYKTLGVRSDVDDETLKKTYRRLMSQNHPDKLSASGMPEEMLRLAKEKTQQIQTSYAMIRKARSL</sequence>
<keyword evidence="2" id="KW-0472">Membrane</keyword>